<protein>
    <recommendedName>
        <fullName evidence="4">Conjugal transfer protein</fullName>
    </recommendedName>
</protein>
<dbReference type="EMBL" id="MLCN01000055">
    <property type="protein sequence ID" value="ONG37354.1"/>
    <property type="molecule type" value="Genomic_DNA"/>
</dbReference>
<proteinExistence type="predicted"/>
<evidence type="ECO:0000313" key="3">
    <source>
        <dbReference type="Proteomes" id="UP000192132"/>
    </source>
</evidence>
<organism evidence="2 3">
    <name type="scientific">Alkanindiges hydrocarboniclasticus</name>
    <dbReference type="NCBI Taxonomy" id="1907941"/>
    <lineage>
        <taxon>Bacteria</taxon>
        <taxon>Pseudomonadati</taxon>
        <taxon>Pseudomonadota</taxon>
        <taxon>Gammaproteobacteria</taxon>
        <taxon>Moraxellales</taxon>
        <taxon>Moraxellaceae</taxon>
        <taxon>Alkanindiges</taxon>
    </lineage>
</organism>
<gene>
    <name evidence="2" type="ORF">BKE30_14570</name>
</gene>
<evidence type="ECO:0008006" key="4">
    <source>
        <dbReference type="Google" id="ProtNLM"/>
    </source>
</evidence>
<evidence type="ECO:0000313" key="2">
    <source>
        <dbReference type="EMBL" id="ONG37354.1"/>
    </source>
</evidence>
<feature type="chain" id="PRO_5012933087" description="Conjugal transfer protein" evidence="1">
    <location>
        <begin position="29"/>
        <end position="349"/>
    </location>
</feature>
<dbReference type="STRING" id="1907941.BKE30_14570"/>
<feature type="signal peptide" evidence="1">
    <location>
        <begin position="1"/>
        <end position="28"/>
    </location>
</feature>
<comment type="caution">
    <text evidence="2">The sequence shown here is derived from an EMBL/GenBank/DDBJ whole genome shotgun (WGS) entry which is preliminary data.</text>
</comment>
<dbReference type="Proteomes" id="UP000192132">
    <property type="component" value="Unassembled WGS sequence"/>
</dbReference>
<dbReference type="OrthoDB" id="9788211at2"/>
<dbReference type="AlphaFoldDB" id="A0A1S8CQC3"/>
<name>A0A1S8CQC3_9GAMM</name>
<dbReference type="InterPro" id="IPR009649">
    <property type="entry name" value="TraU"/>
</dbReference>
<keyword evidence="3" id="KW-1185">Reference proteome</keyword>
<keyword evidence="1" id="KW-0732">Signal</keyword>
<sequence>MKNLYRSVLLRLVWLVMPLLLATGTANGTCSGQFINPVTDICWSCVLPVTIMGQNLDFTGAQDSETTLGGGISNYVCNCGQAAVGVPIGFWEPARMVDVTSKAYCMVGLGGVELGQSGMLSGDTSGYVGADSRNPIEEAFYHAHFYTNPVLTVLGLILDSACFENKGFDVAYITEADPTWVDGELANLLNPDAFLYGSLPAVAACTADCLAASAGLPISALHWCAGCYGQTYPLTGYESSHQAQLDTGSLMMQRMLAKLHRQSVTWSYYGDMGLCGGYIQPLMNKRQYKYSMTYPIPQTQKIAGKCCQPLGRTTLLWGSGMTPPIIGEDMNFMIFRKRDCCQNVYNVGE</sequence>
<accession>A0A1S8CQC3</accession>
<dbReference type="Pfam" id="PF06834">
    <property type="entry name" value="TraU"/>
    <property type="match status" value="1"/>
</dbReference>
<reference evidence="2 3" key="1">
    <citation type="submission" date="2016-10" db="EMBL/GenBank/DDBJ databases">
        <title>Draft Genome sequence of Alkanindiges sp. strain H1.</title>
        <authorList>
            <person name="Subhash Y."/>
            <person name="Lee S."/>
        </authorList>
    </citation>
    <scope>NUCLEOTIDE SEQUENCE [LARGE SCALE GENOMIC DNA]</scope>
    <source>
        <strain evidence="2 3">H1</strain>
    </source>
</reference>
<evidence type="ECO:0000256" key="1">
    <source>
        <dbReference type="SAM" id="SignalP"/>
    </source>
</evidence>
<dbReference type="RefSeq" id="WP_076879318.1">
    <property type="nucleotide sequence ID" value="NZ_MLCN01000055.1"/>
</dbReference>